<evidence type="ECO:0000313" key="2">
    <source>
        <dbReference type="Proteomes" id="UP000294155"/>
    </source>
</evidence>
<keyword evidence="2" id="KW-1185">Reference proteome</keyword>
<dbReference type="Proteomes" id="UP000294155">
    <property type="component" value="Unassembled WGS sequence"/>
</dbReference>
<dbReference type="EMBL" id="SEWE01000007">
    <property type="protein sequence ID" value="RYU82116.1"/>
    <property type="molecule type" value="Genomic_DNA"/>
</dbReference>
<accession>A0A4Q5LDV7</accession>
<gene>
    <name evidence="1" type="ORF">EWM57_04865</name>
</gene>
<organism evidence="1 2">
    <name type="scientific">Hymenobacter persicinus</name>
    <dbReference type="NCBI Taxonomy" id="2025506"/>
    <lineage>
        <taxon>Bacteria</taxon>
        <taxon>Pseudomonadati</taxon>
        <taxon>Bacteroidota</taxon>
        <taxon>Cytophagia</taxon>
        <taxon>Cytophagales</taxon>
        <taxon>Hymenobacteraceae</taxon>
        <taxon>Hymenobacter</taxon>
    </lineage>
</organism>
<comment type="caution">
    <text evidence="1">The sequence shown here is derived from an EMBL/GenBank/DDBJ whole genome shotgun (WGS) entry which is preliminary data.</text>
</comment>
<name>A0A4Q5LDV7_9BACT</name>
<evidence type="ECO:0000313" key="1">
    <source>
        <dbReference type="EMBL" id="RYU82116.1"/>
    </source>
</evidence>
<protein>
    <submittedName>
        <fullName evidence="1">Uncharacterized protein</fullName>
    </submittedName>
</protein>
<proteinExistence type="predicted"/>
<dbReference type="AlphaFoldDB" id="A0A4Q5LDV7"/>
<reference evidence="1 2" key="1">
    <citation type="submission" date="2019-02" db="EMBL/GenBank/DDBJ databases">
        <title>Bacterial novel species isolated from soil.</title>
        <authorList>
            <person name="Jung H.-Y."/>
        </authorList>
    </citation>
    <scope>NUCLEOTIDE SEQUENCE [LARGE SCALE GENOMIC DNA]</scope>
    <source>
        <strain evidence="1 2">1-3-3-3</strain>
    </source>
</reference>
<dbReference type="OrthoDB" id="886303at2"/>
<dbReference type="RefSeq" id="WP_129920013.1">
    <property type="nucleotide sequence ID" value="NZ_SEWE01000007.1"/>
</dbReference>
<sequence>MMAMGGYFNIELTSPFGLHFIVSSENDELTVYFDEHHRHFTSLDGEGNTGGYPMDDAEEAIDYIQKLISGISALAVWTKDGKFPMSSTYQVQDGPWPAKSNWFTFWLWQRWIRKRKLEIK</sequence>